<dbReference type="InterPro" id="IPR036264">
    <property type="entry name" value="Bact_exopeptidase_dim_dom"/>
</dbReference>
<comment type="caution">
    <text evidence="4">The sequence shown here is derived from an EMBL/GenBank/DDBJ whole genome shotgun (WGS) entry which is preliminary data.</text>
</comment>
<dbReference type="PIRSF" id="PIRSF001235">
    <property type="entry name" value="Amidase_carbamoylase"/>
    <property type="match status" value="1"/>
</dbReference>
<dbReference type="PANTHER" id="PTHR32494:SF5">
    <property type="entry name" value="ALLANTOATE AMIDOHYDROLASE"/>
    <property type="match status" value="1"/>
</dbReference>
<keyword evidence="2 4" id="KW-0378">Hydrolase</keyword>
<keyword evidence="3" id="KW-0862">Zinc</keyword>
<accession>A0A327L307</accession>
<keyword evidence="3" id="KW-0479">Metal-binding</keyword>
<dbReference type="EMBL" id="NPEX01000045">
    <property type="protein sequence ID" value="RAI44415.1"/>
    <property type="molecule type" value="Genomic_DNA"/>
</dbReference>
<dbReference type="PANTHER" id="PTHR32494">
    <property type="entry name" value="ALLANTOATE DEIMINASE-RELATED"/>
    <property type="match status" value="1"/>
</dbReference>
<dbReference type="Pfam" id="PF01546">
    <property type="entry name" value="Peptidase_M20"/>
    <property type="match status" value="1"/>
</dbReference>
<organism evidence="4 5">
    <name type="scientific">Rhodoplanes roseus</name>
    <dbReference type="NCBI Taxonomy" id="29409"/>
    <lineage>
        <taxon>Bacteria</taxon>
        <taxon>Pseudomonadati</taxon>
        <taxon>Pseudomonadota</taxon>
        <taxon>Alphaproteobacteria</taxon>
        <taxon>Hyphomicrobiales</taxon>
        <taxon>Nitrobacteraceae</taxon>
        <taxon>Rhodoplanes</taxon>
    </lineage>
</organism>
<dbReference type="GO" id="GO:0046872">
    <property type="term" value="F:metal ion binding"/>
    <property type="evidence" value="ECO:0007669"/>
    <property type="project" value="UniProtKB-KW"/>
</dbReference>
<name>A0A327L307_9BRAD</name>
<feature type="binding site" evidence="3">
    <location>
        <position position="101"/>
    </location>
    <ligand>
        <name>Zn(2+)</name>
        <dbReference type="ChEBI" id="CHEBI:29105"/>
        <label>2</label>
    </ligand>
</feature>
<feature type="binding site" evidence="3">
    <location>
        <position position="203"/>
    </location>
    <ligand>
        <name>Zn(2+)</name>
        <dbReference type="ChEBI" id="CHEBI:29105"/>
        <label>1</label>
    </ligand>
</feature>
<dbReference type="Gene3D" id="3.30.70.360">
    <property type="match status" value="1"/>
</dbReference>
<dbReference type="OrthoDB" id="9808195at2"/>
<keyword evidence="5" id="KW-1185">Reference proteome</keyword>
<sequence>MSDAAVVRLPEPLRLRELAAELFDALHDKTFDGTGITRECYEEGENAAMAIFREVAERHGLKVRLDAAQNMIVSLPGDDGTKPALLLASHADSVPQGGNFDGGAGVVAALLTLIRLAGEGTRTAVPVRAMVLRGEESAFYGRANIGSRLLFGTLDPKDMAAKRRGTGRTLRETLSAAGIDVDAAAAGRRMIDASTVKAYVELHIEQGPVMIARKFPTAVVTGIRGNLRHRSIMCRGEAGHSGTVPRWLRRDAVFAVADLLMRLDEHWMRLLERGLDLVVTTGVIGTDPDQHALSRIPGEVAFSFEVRSQSFETLEAFYELFRSECRAVSDLRHVKFEFDDRVYAEPARMDESIVRKLVAVSERLGLPTETLASGAGHDAAVFSNAGIPSAMIFVRNANGSHNPAEAMDLDDFMQGVALMHAFAVEGP</sequence>
<dbReference type="SUPFAM" id="SSF55031">
    <property type="entry name" value="Bacterial exopeptidase dimerisation domain"/>
    <property type="match status" value="1"/>
</dbReference>
<dbReference type="GO" id="GO:0016813">
    <property type="term" value="F:hydrolase activity, acting on carbon-nitrogen (but not peptide) bonds, in linear amidines"/>
    <property type="evidence" value="ECO:0007669"/>
    <property type="project" value="InterPro"/>
</dbReference>
<proteinExistence type="inferred from homology"/>
<dbReference type="Gene3D" id="3.40.630.10">
    <property type="entry name" value="Zn peptidases"/>
    <property type="match status" value="1"/>
</dbReference>
<comment type="similarity">
    <text evidence="1">Belongs to the peptidase M20 family.</text>
</comment>
<evidence type="ECO:0000256" key="3">
    <source>
        <dbReference type="PIRSR" id="PIRSR001235-1"/>
    </source>
</evidence>
<feature type="binding site" evidence="3">
    <location>
        <position position="136"/>
    </location>
    <ligand>
        <name>Zn(2+)</name>
        <dbReference type="ChEBI" id="CHEBI:29105"/>
        <label>2</label>
    </ligand>
</feature>
<evidence type="ECO:0000256" key="1">
    <source>
        <dbReference type="ARBA" id="ARBA00006153"/>
    </source>
</evidence>
<feature type="binding site" evidence="3">
    <location>
        <position position="401"/>
    </location>
    <ligand>
        <name>Zn(2+)</name>
        <dbReference type="ChEBI" id="CHEBI:29105"/>
        <label>2</label>
    </ligand>
</feature>
<evidence type="ECO:0000313" key="5">
    <source>
        <dbReference type="Proteomes" id="UP000249130"/>
    </source>
</evidence>
<dbReference type="NCBIfam" id="TIGR01879">
    <property type="entry name" value="hydantase"/>
    <property type="match status" value="1"/>
</dbReference>
<reference evidence="4 5" key="1">
    <citation type="submission" date="2017-07" db="EMBL/GenBank/DDBJ databases">
        <title>Draft Genome Sequences of Select Purple Nonsulfur Bacteria.</title>
        <authorList>
            <person name="Lasarre B."/>
            <person name="Mckinlay J.B."/>
        </authorList>
    </citation>
    <scope>NUCLEOTIDE SEQUENCE [LARGE SCALE GENOMIC DNA]</scope>
    <source>
        <strain evidence="4 5">DSM 5909</strain>
    </source>
</reference>
<dbReference type="SUPFAM" id="SSF53187">
    <property type="entry name" value="Zn-dependent exopeptidases"/>
    <property type="match status" value="1"/>
</dbReference>
<dbReference type="AlphaFoldDB" id="A0A327L307"/>
<dbReference type="InterPro" id="IPR002933">
    <property type="entry name" value="Peptidase_M20"/>
</dbReference>
<evidence type="ECO:0000313" key="4">
    <source>
        <dbReference type="EMBL" id="RAI44415.1"/>
    </source>
</evidence>
<feature type="binding site" evidence="3">
    <location>
        <position position="101"/>
    </location>
    <ligand>
        <name>Zn(2+)</name>
        <dbReference type="ChEBI" id="CHEBI:29105"/>
        <label>1</label>
    </ligand>
</feature>
<dbReference type="RefSeq" id="WP_111418729.1">
    <property type="nucleotide sequence ID" value="NZ_NPEX01000045.1"/>
</dbReference>
<evidence type="ECO:0000256" key="2">
    <source>
        <dbReference type="ARBA" id="ARBA00022801"/>
    </source>
</evidence>
<feature type="binding site" evidence="3">
    <location>
        <position position="90"/>
    </location>
    <ligand>
        <name>Zn(2+)</name>
        <dbReference type="ChEBI" id="CHEBI:29105"/>
        <label>1</label>
    </ligand>
</feature>
<gene>
    <name evidence="4" type="ORF">CH341_09080</name>
</gene>
<comment type="cofactor">
    <cofactor evidence="3">
        <name>Zn(2+)</name>
        <dbReference type="ChEBI" id="CHEBI:29105"/>
    </cofactor>
    <text evidence="3">Binds 2 Zn(2+) ions per subunit.</text>
</comment>
<protein>
    <submittedName>
        <fullName evidence="4">Zn-dependent hydrolase</fullName>
    </submittedName>
</protein>
<dbReference type="Proteomes" id="UP000249130">
    <property type="component" value="Unassembled WGS sequence"/>
</dbReference>
<dbReference type="InterPro" id="IPR010158">
    <property type="entry name" value="Amidase_Cbmase"/>
</dbReference>